<dbReference type="STRING" id="6205.A0A0R3X7C6"/>
<proteinExistence type="predicted"/>
<reference evidence="1 2" key="2">
    <citation type="submission" date="2018-11" db="EMBL/GenBank/DDBJ databases">
        <authorList>
            <consortium name="Pathogen Informatics"/>
        </authorList>
    </citation>
    <scope>NUCLEOTIDE SEQUENCE [LARGE SCALE GENOMIC DNA]</scope>
</reference>
<name>A0A0R3X7C6_HYDTA</name>
<dbReference type="Proteomes" id="UP000274429">
    <property type="component" value="Unassembled WGS sequence"/>
</dbReference>
<evidence type="ECO:0000313" key="2">
    <source>
        <dbReference type="Proteomes" id="UP000274429"/>
    </source>
</evidence>
<organism evidence="3">
    <name type="scientific">Hydatigena taeniaeformis</name>
    <name type="common">Feline tapeworm</name>
    <name type="synonym">Taenia taeniaeformis</name>
    <dbReference type="NCBI Taxonomy" id="6205"/>
    <lineage>
        <taxon>Eukaryota</taxon>
        <taxon>Metazoa</taxon>
        <taxon>Spiralia</taxon>
        <taxon>Lophotrochozoa</taxon>
        <taxon>Platyhelminthes</taxon>
        <taxon>Cestoda</taxon>
        <taxon>Eucestoda</taxon>
        <taxon>Cyclophyllidea</taxon>
        <taxon>Taeniidae</taxon>
        <taxon>Hydatigera</taxon>
    </lineage>
</organism>
<dbReference type="AlphaFoldDB" id="A0A0R3X7C6"/>
<reference evidence="3" key="1">
    <citation type="submission" date="2017-02" db="UniProtKB">
        <authorList>
            <consortium name="WormBaseParasite"/>
        </authorList>
    </citation>
    <scope>IDENTIFICATION</scope>
</reference>
<accession>A0A0R3X7C6</accession>
<dbReference type="WBParaSite" id="TTAC_0000945101-mRNA-1">
    <property type="protein sequence ID" value="TTAC_0000945101-mRNA-1"/>
    <property type="gene ID" value="TTAC_0000945101"/>
</dbReference>
<dbReference type="OrthoDB" id="3176171at2759"/>
<protein>
    <submittedName>
        <fullName evidence="3">PH domain-containing protein</fullName>
    </submittedName>
</protein>
<evidence type="ECO:0000313" key="3">
    <source>
        <dbReference type="WBParaSite" id="TTAC_0000945101-mRNA-1"/>
    </source>
</evidence>
<evidence type="ECO:0000313" key="1">
    <source>
        <dbReference type="EMBL" id="VDM34229.1"/>
    </source>
</evidence>
<sequence length="288" mass="31934">MVRRPFLYIYENEKDTLERRIINLKVAHLEYSAQEGEIFGPVKGSPDKSKVVDSTKHPMIFALQYADRKVFMKTGPNASKNEIHEWLYAIDPLMAGEIKRVGQRVPQEENSITRKLLHLPHPPSALPRLMPFHPPCASLCPPSPPPPPAPHSVLSLTHAPTPSLPPSLSLLSDVNCLMLAINKHALTSLIFCLPTTWRYQSLTLSTLRPPLNQPPVFTHLCQSTGITTTDDSVELNICTSQYTRAKRNGSLPRFPILTSPSGCPDASPSCKQLAFSLASWLEKGMMGT</sequence>
<dbReference type="EMBL" id="UYWX01020818">
    <property type="protein sequence ID" value="VDM34229.1"/>
    <property type="molecule type" value="Genomic_DNA"/>
</dbReference>
<keyword evidence="2" id="KW-1185">Reference proteome</keyword>
<gene>
    <name evidence="1" type="ORF">TTAC_LOCUS9438</name>
</gene>